<keyword evidence="3" id="KW-1185">Reference proteome</keyword>
<dbReference type="InterPro" id="IPR027598">
    <property type="entry name" value="Amphi-Trp_dom"/>
</dbReference>
<dbReference type="RefSeq" id="WP_344808140.1">
    <property type="nucleotide sequence ID" value="NZ_BAABBO010000014.1"/>
</dbReference>
<dbReference type="Pfam" id="PF20068">
    <property type="entry name" value="Amphi-Trp"/>
    <property type="match status" value="1"/>
</dbReference>
<evidence type="ECO:0000313" key="2">
    <source>
        <dbReference type="EMBL" id="GAA3972002.1"/>
    </source>
</evidence>
<dbReference type="EMBL" id="BAABBO010000014">
    <property type="protein sequence ID" value="GAA3972002.1"/>
    <property type="molecule type" value="Genomic_DNA"/>
</dbReference>
<comment type="caution">
    <text evidence="2">The sequence shown here is derived from an EMBL/GenBank/DDBJ whole genome shotgun (WGS) entry which is preliminary data.</text>
</comment>
<proteinExistence type="predicted"/>
<feature type="domain" description="Amphi-Trp" evidence="1">
    <location>
        <begin position="8"/>
        <end position="73"/>
    </location>
</feature>
<protein>
    <recommendedName>
        <fullName evidence="1">Amphi-Trp domain-containing protein</fullName>
    </recommendedName>
</protein>
<organism evidence="2 3">
    <name type="scientific">Allohahella marinimesophila</name>
    <dbReference type="NCBI Taxonomy" id="1054972"/>
    <lineage>
        <taxon>Bacteria</taxon>
        <taxon>Pseudomonadati</taxon>
        <taxon>Pseudomonadota</taxon>
        <taxon>Gammaproteobacteria</taxon>
        <taxon>Oceanospirillales</taxon>
        <taxon>Hahellaceae</taxon>
        <taxon>Allohahella</taxon>
    </lineage>
</organism>
<reference evidence="3" key="1">
    <citation type="journal article" date="2019" name="Int. J. Syst. Evol. Microbiol.">
        <title>The Global Catalogue of Microorganisms (GCM) 10K type strain sequencing project: providing services to taxonomists for standard genome sequencing and annotation.</title>
        <authorList>
            <consortium name="The Broad Institute Genomics Platform"/>
            <consortium name="The Broad Institute Genome Sequencing Center for Infectious Disease"/>
            <person name="Wu L."/>
            <person name="Ma J."/>
        </authorList>
    </citation>
    <scope>NUCLEOTIDE SEQUENCE [LARGE SCALE GENOMIC DNA]</scope>
    <source>
        <strain evidence="3">JCM 17555</strain>
    </source>
</reference>
<name>A0ABP7PVK7_9GAMM</name>
<gene>
    <name evidence="2" type="ORF">GCM10022278_31690</name>
</gene>
<dbReference type="Proteomes" id="UP001501337">
    <property type="component" value="Unassembled WGS sequence"/>
</dbReference>
<evidence type="ECO:0000313" key="3">
    <source>
        <dbReference type="Proteomes" id="UP001501337"/>
    </source>
</evidence>
<accession>A0ABP7PVK7</accession>
<dbReference type="NCBIfam" id="TIGR04354">
    <property type="entry name" value="amphi-Trp"/>
    <property type="match status" value="1"/>
</dbReference>
<evidence type="ECO:0000259" key="1">
    <source>
        <dbReference type="Pfam" id="PF20068"/>
    </source>
</evidence>
<sequence length="74" mass="8709">MSKAERDVEKAYPKADFVAKLRRLADAIESGDRIEIQIAGERIYVPVRAEFNIEHERSDDEEEIEFQIKWTRAE</sequence>